<dbReference type="AlphaFoldDB" id="A0A081L6Z1"/>
<evidence type="ECO:0000313" key="1">
    <source>
        <dbReference type="EMBL" id="KEP25017.1"/>
    </source>
</evidence>
<dbReference type="EMBL" id="JOTP01000035">
    <property type="protein sequence ID" value="KEP25017.1"/>
    <property type="molecule type" value="Genomic_DNA"/>
</dbReference>
<keyword evidence="2" id="KW-1185">Reference proteome</keyword>
<evidence type="ECO:0008006" key="3">
    <source>
        <dbReference type="Google" id="ProtNLM"/>
    </source>
</evidence>
<reference evidence="1 2" key="1">
    <citation type="submission" date="2012-09" db="EMBL/GenBank/DDBJ databases">
        <title>Genome Sequence of Bacillus sp. DW5-4.</title>
        <authorList>
            <person name="Lai Q."/>
            <person name="Liu Y."/>
            <person name="Shao Z."/>
        </authorList>
    </citation>
    <scope>NUCLEOTIDE SEQUENCE [LARGE SCALE GENOMIC DNA]</scope>
    <source>
        <strain evidence="1 2">DW5-4</strain>
    </source>
</reference>
<dbReference type="OrthoDB" id="2455488at2"/>
<dbReference type="RefSeq" id="WP_034324929.1">
    <property type="nucleotide sequence ID" value="NZ_JAVIKA010000002.1"/>
</dbReference>
<dbReference type="Proteomes" id="UP000028091">
    <property type="component" value="Unassembled WGS sequence"/>
</dbReference>
<name>A0A081L6Z1_9BACI</name>
<dbReference type="eggNOG" id="ENOG5033BSS">
    <property type="taxonomic scope" value="Bacteria"/>
</dbReference>
<proteinExistence type="predicted"/>
<protein>
    <recommendedName>
        <fullName evidence="3">Abortive phage infection protein</fullName>
    </recommendedName>
</protein>
<accession>A0A081L6Z1</accession>
<organism evidence="1 2">
    <name type="scientific">Bacillus zhangzhouensis</name>
    <dbReference type="NCBI Taxonomy" id="1178540"/>
    <lineage>
        <taxon>Bacteria</taxon>
        <taxon>Bacillati</taxon>
        <taxon>Bacillota</taxon>
        <taxon>Bacilli</taxon>
        <taxon>Bacillales</taxon>
        <taxon>Bacillaceae</taxon>
        <taxon>Bacillus</taxon>
    </lineage>
</organism>
<evidence type="ECO:0000313" key="2">
    <source>
        <dbReference type="Proteomes" id="UP000028091"/>
    </source>
</evidence>
<sequence>MTEEQILTILESLRNGTEKQVTIQKDDFLTFRSILVKQDDFKYFRGIAKHRGDVIFEYLKEARS</sequence>
<gene>
    <name evidence="1" type="ORF">BA70_12560</name>
</gene>
<comment type="caution">
    <text evidence="1">The sequence shown here is derived from an EMBL/GenBank/DDBJ whole genome shotgun (WGS) entry which is preliminary data.</text>
</comment>